<feature type="domain" description="Ferrous iron transporter FeoA-like" evidence="2">
    <location>
        <begin position="3"/>
        <end position="73"/>
    </location>
</feature>
<evidence type="ECO:0000313" key="3">
    <source>
        <dbReference type="EMBL" id="WPL19347.1"/>
    </source>
</evidence>
<dbReference type="EMBL" id="CP121472">
    <property type="protein sequence ID" value="WPL19347.1"/>
    <property type="molecule type" value="Genomic_DNA"/>
</dbReference>
<protein>
    <submittedName>
        <fullName evidence="3">FeoA domain protein</fullName>
    </submittedName>
</protein>
<dbReference type="Proteomes" id="UP001432180">
    <property type="component" value="Chromosome"/>
</dbReference>
<dbReference type="RefSeq" id="WP_328985094.1">
    <property type="nucleotide sequence ID" value="NZ_CP121472.1"/>
</dbReference>
<dbReference type="InterPro" id="IPR007167">
    <property type="entry name" value="Fe-transptr_FeoA-like"/>
</dbReference>
<organism evidence="3 4">
    <name type="scientific">Thiorhodovibrio winogradskyi</name>
    <dbReference type="NCBI Taxonomy" id="77007"/>
    <lineage>
        <taxon>Bacteria</taxon>
        <taxon>Pseudomonadati</taxon>
        <taxon>Pseudomonadota</taxon>
        <taxon>Gammaproteobacteria</taxon>
        <taxon>Chromatiales</taxon>
        <taxon>Chromatiaceae</taxon>
        <taxon>Thiorhodovibrio</taxon>
    </lineage>
</organism>
<evidence type="ECO:0000256" key="1">
    <source>
        <dbReference type="ARBA" id="ARBA00023004"/>
    </source>
</evidence>
<accession>A0ABZ0SGX3</accession>
<dbReference type="SUPFAM" id="SSF50037">
    <property type="entry name" value="C-terminal domain of transcriptional repressors"/>
    <property type="match status" value="1"/>
</dbReference>
<dbReference type="Pfam" id="PF04023">
    <property type="entry name" value="FeoA"/>
    <property type="match status" value="1"/>
</dbReference>
<keyword evidence="1" id="KW-0408">Iron</keyword>
<evidence type="ECO:0000313" key="4">
    <source>
        <dbReference type="Proteomes" id="UP001432180"/>
    </source>
</evidence>
<dbReference type="Gene3D" id="2.30.30.90">
    <property type="match status" value="1"/>
</dbReference>
<dbReference type="InterPro" id="IPR008988">
    <property type="entry name" value="Transcriptional_repressor_C"/>
</dbReference>
<dbReference type="InterPro" id="IPR038157">
    <property type="entry name" value="FeoA_core_dom"/>
</dbReference>
<reference evidence="3 4" key="1">
    <citation type="journal article" date="2023" name="Microorganisms">
        <title>Thiorhodovibrio frisius and Trv. litoralis spp. nov., Two Novel Members from a Clade of Fastidious Purple Sulfur Bacteria That Exhibit Unique Red-Shifted Light-Harvesting Capabilities.</title>
        <authorList>
            <person name="Methner A."/>
            <person name="Kuzyk S.B."/>
            <person name="Petersen J."/>
            <person name="Bauer S."/>
            <person name="Brinkmann H."/>
            <person name="Sichau K."/>
            <person name="Wanner G."/>
            <person name="Wolf J."/>
            <person name="Neumann-Schaal M."/>
            <person name="Henke P."/>
            <person name="Tank M."/>
            <person name="Sproer C."/>
            <person name="Bunk B."/>
            <person name="Overmann J."/>
        </authorList>
    </citation>
    <scope>NUCLEOTIDE SEQUENCE [LARGE SCALE GENOMIC DNA]</scope>
    <source>
        <strain evidence="3 4">DSM 6702</strain>
    </source>
</reference>
<name>A0ABZ0SGX3_9GAMM</name>
<keyword evidence="4" id="KW-1185">Reference proteome</keyword>
<evidence type="ECO:0000259" key="2">
    <source>
        <dbReference type="SMART" id="SM00899"/>
    </source>
</evidence>
<dbReference type="SMART" id="SM00899">
    <property type="entry name" value="FeoA"/>
    <property type="match status" value="1"/>
</dbReference>
<sequence length="90" mass="9525">MSATLAELPLGARARVIGISGGRDLNRRLLALGVRLGSELRVEHHRGRARVVSIGPTRIALGGGITEKLRVERLDSTLPRDAAPVLAPSS</sequence>
<proteinExistence type="predicted"/>
<gene>
    <name evidence="3" type="ORF">Thiowin_04464</name>
</gene>